<reference evidence="2 3" key="1">
    <citation type="journal article" date="2021" name="Nat. Plants">
        <title>The Taxus genome provides insights into paclitaxel biosynthesis.</title>
        <authorList>
            <person name="Xiong X."/>
            <person name="Gou J."/>
            <person name="Liao Q."/>
            <person name="Li Y."/>
            <person name="Zhou Q."/>
            <person name="Bi G."/>
            <person name="Li C."/>
            <person name="Du R."/>
            <person name="Wang X."/>
            <person name="Sun T."/>
            <person name="Guo L."/>
            <person name="Liang H."/>
            <person name="Lu P."/>
            <person name="Wu Y."/>
            <person name="Zhang Z."/>
            <person name="Ro D.K."/>
            <person name="Shang Y."/>
            <person name="Huang S."/>
            <person name="Yan J."/>
        </authorList>
    </citation>
    <scope>NUCLEOTIDE SEQUENCE [LARGE SCALE GENOMIC DNA]</scope>
    <source>
        <strain evidence="2">Ta-2019</strain>
    </source>
</reference>
<dbReference type="PANTHER" id="PTHR37254">
    <property type="entry name" value="OS01G0100500 PROTEIN"/>
    <property type="match status" value="1"/>
</dbReference>
<keyword evidence="1" id="KW-0812">Transmembrane</keyword>
<accession>A0AA38FNJ6</accession>
<dbReference type="EMBL" id="JAHRHJ020000007">
    <property type="protein sequence ID" value="KAH9307907.1"/>
    <property type="molecule type" value="Genomic_DNA"/>
</dbReference>
<gene>
    <name evidence="2" type="ORF">KI387_035818</name>
</gene>
<organism evidence="2 3">
    <name type="scientific">Taxus chinensis</name>
    <name type="common">Chinese yew</name>
    <name type="synonym">Taxus wallichiana var. chinensis</name>
    <dbReference type="NCBI Taxonomy" id="29808"/>
    <lineage>
        <taxon>Eukaryota</taxon>
        <taxon>Viridiplantae</taxon>
        <taxon>Streptophyta</taxon>
        <taxon>Embryophyta</taxon>
        <taxon>Tracheophyta</taxon>
        <taxon>Spermatophyta</taxon>
        <taxon>Pinopsida</taxon>
        <taxon>Pinidae</taxon>
        <taxon>Conifers II</taxon>
        <taxon>Cupressales</taxon>
        <taxon>Taxaceae</taxon>
        <taxon>Taxus</taxon>
    </lineage>
</organism>
<name>A0AA38FNJ6_TAXCH</name>
<feature type="transmembrane region" description="Helical" evidence="1">
    <location>
        <begin position="264"/>
        <end position="284"/>
    </location>
</feature>
<protein>
    <submittedName>
        <fullName evidence="2">Uncharacterized protein</fullName>
    </submittedName>
</protein>
<keyword evidence="3" id="KW-1185">Reference proteome</keyword>
<feature type="non-terminal residue" evidence="2">
    <location>
        <position position="463"/>
    </location>
</feature>
<keyword evidence="1" id="KW-0472">Membrane</keyword>
<evidence type="ECO:0000256" key="1">
    <source>
        <dbReference type="SAM" id="Phobius"/>
    </source>
</evidence>
<comment type="caution">
    <text evidence="2">The sequence shown here is derived from an EMBL/GenBank/DDBJ whole genome shotgun (WGS) entry which is preliminary data.</text>
</comment>
<dbReference type="OMA" id="NDECERH"/>
<sequence length="463" mass="52545">DDKKCFVRRSTELGGIMTVASWVLFAGLTSSLAYDAISSDTVTIQYLAPAKRKDIQMFMNDIEINVTTVGQLQCNQIVGSKLSLSSDDGYMMNTTAEDFSKPFCMDTSKGPLFRMSCKGCILKSDKYLFTWDFQDRLNSSLVASAVGFEINASASTLTPHTSTLAAIIPGSYNGILSSAATLRGPEWNVISLNFVPRIFKNKGHEKLMQIMFHMFTSGSYAVNIKEMQDAFAKKQGVKVALQINVLSHYLVENTHRSYFGVVKFLGYLGGLYILSRFLFLTIMFQCERNFPKLLSQEKILNRLVAKERARAHWAKVRLFVKYARCSNTGKYEFHRNHSRNFKYARQFVQSSKKYKEISSRKWLVVKQKFSAISGTWFKGRKSTYSGKEGLVKSGADEGTSGTQSYGENKVACSRFYVRQYRNPTWIHEPEALPPVPEPPDFVSQLNDECERHAYLHISNEYLQ</sequence>
<keyword evidence="1" id="KW-1133">Transmembrane helix</keyword>
<evidence type="ECO:0000313" key="3">
    <source>
        <dbReference type="Proteomes" id="UP000824469"/>
    </source>
</evidence>
<dbReference type="Proteomes" id="UP000824469">
    <property type="component" value="Unassembled WGS sequence"/>
</dbReference>
<dbReference type="PANTHER" id="PTHR37254:SF1">
    <property type="entry name" value="OS01G0100500 PROTEIN"/>
    <property type="match status" value="1"/>
</dbReference>
<dbReference type="AlphaFoldDB" id="A0AA38FNJ6"/>
<evidence type="ECO:0000313" key="2">
    <source>
        <dbReference type="EMBL" id="KAH9307907.1"/>
    </source>
</evidence>
<proteinExistence type="predicted"/>
<feature type="non-terminal residue" evidence="2">
    <location>
        <position position="1"/>
    </location>
</feature>